<protein>
    <submittedName>
        <fullName evidence="1">Uncharacterized protein</fullName>
    </submittedName>
</protein>
<dbReference type="AlphaFoldDB" id="A0AA42LFK7"/>
<reference evidence="1" key="1">
    <citation type="submission" date="2022-09" db="EMBL/GenBank/DDBJ databases">
        <title>Intensive care unit water sources are persistently colonized with multi-drug resistant bacteria and are the site of extensive horizontal gene transfer of antibiotic resistance genes.</title>
        <authorList>
            <person name="Diorio-Toth L."/>
        </authorList>
    </citation>
    <scope>NUCLEOTIDE SEQUENCE</scope>
    <source>
        <strain evidence="1">GD03851</strain>
    </source>
</reference>
<organism evidence="1 2">
    <name type="scientific">Acinetobacter johnsonii</name>
    <dbReference type="NCBI Taxonomy" id="40214"/>
    <lineage>
        <taxon>Bacteria</taxon>
        <taxon>Pseudomonadati</taxon>
        <taxon>Pseudomonadota</taxon>
        <taxon>Gammaproteobacteria</taxon>
        <taxon>Moraxellales</taxon>
        <taxon>Moraxellaceae</taxon>
        <taxon>Acinetobacter</taxon>
    </lineage>
</organism>
<evidence type="ECO:0000313" key="1">
    <source>
        <dbReference type="EMBL" id="MDH0657239.1"/>
    </source>
</evidence>
<accession>A0AA42LFK7</accession>
<gene>
    <name evidence="1" type="ORF">N5D11_14140</name>
</gene>
<name>A0AA42LFK7_ACIJO</name>
<comment type="caution">
    <text evidence="1">The sequence shown here is derived from an EMBL/GenBank/DDBJ whole genome shotgun (WGS) entry which is preliminary data.</text>
</comment>
<dbReference type="EMBL" id="JAOCDR010000045">
    <property type="protein sequence ID" value="MDH0657239.1"/>
    <property type="molecule type" value="Genomic_DNA"/>
</dbReference>
<dbReference type="Proteomes" id="UP001161099">
    <property type="component" value="Unassembled WGS sequence"/>
</dbReference>
<sequence length="123" mass="13848">MNLIEKYGSYDAAKAKQQELSKIAADPQLLLVGKIIKEIGEIEIALLEYRRQHNIFEPDDYIIHDGELKVFAMWSSAVEGCAYIGYAYAENGEMAHKDEFRHATDAEIKAGKRLEVKSLGEVS</sequence>
<dbReference type="RefSeq" id="WP_119064306.1">
    <property type="nucleotide sequence ID" value="NZ_JAOCDR010000045.1"/>
</dbReference>
<evidence type="ECO:0000313" key="2">
    <source>
        <dbReference type="Proteomes" id="UP001161099"/>
    </source>
</evidence>
<proteinExistence type="predicted"/>